<gene>
    <name evidence="5" type="ORF">BV898_12450</name>
</gene>
<feature type="region of interest" description="Disordered" evidence="4">
    <location>
        <begin position="1"/>
        <end position="56"/>
    </location>
</feature>
<dbReference type="Gene3D" id="2.130.10.10">
    <property type="entry name" value="YVTN repeat-like/Quinoprotein amine dehydrogenase"/>
    <property type="match status" value="1"/>
</dbReference>
<feature type="repeat" description="WD" evidence="3">
    <location>
        <begin position="119"/>
        <end position="160"/>
    </location>
</feature>
<dbReference type="InterPro" id="IPR036322">
    <property type="entry name" value="WD40_repeat_dom_sf"/>
</dbReference>
<evidence type="ECO:0000256" key="1">
    <source>
        <dbReference type="ARBA" id="ARBA00022574"/>
    </source>
</evidence>
<evidence type="ECO:0000256" key="2">
    <source>
        <dbReference type="ARBA" id="ARBA00022737"/>
    </source>
</evidence>
<dbReference type="SUPFAM" id="SSF50978">
    <property type="entry name" value="WD40 repeat-like"/>
    <property type="match status" value="1"/>
</dbReference>
<dbReference type="SMART" id="SM00320">
    <property type="entry name" value="WD40"/>
    <property type="match status" value="8"/>
</dbReference>
<dbReference type="PANTHER" id="PTHR19857:SF8">
    <property type="entry name" value="ANGIO-ASSOCIATED MIGRATORY CELL PROTEIN"/>
    <property type="match status" value="1"/>
</dbReference>
<keyword evidence="2" id="KW-0677">Repeat</keyword>
<dbReference type="InterPro" id="IPR051179">
    <property type="entry name" value="WD_repeat_multifunction"/>
</dbReference>
<feature type="repeat" description="WD" evidence="3">
    <location>
        <begin position="169"/>
        <end position="200"/>
    </location>
</feature>
<dbReference type="EMBL" id="MTYJ01000126">
    <property type="protein sequence ID" value="OQV13340.1"/>
    <property type="molecule type" value="Genomic_DNA"/>
</dbReference>
<proteinExistence type="predicted"/>
<feature type="compositionally biased region" description="Acidic residues" evidence="4">
    <location>
        <begin position="27"/>
        <end position="56"/>
    </location>
</feature>
<evidence type="ECO:0000256" key="3">
    <source>
        <dbReference type="PROSITE-ProRule" id="PRU00221"/>
    </source>
</evidence>
<accession>A0A1W0WDR6</accession>
<dbReference type="OrthoDB" id="10261640at2759"/>
<comment type="caution">
    <text evidence="5">The sequence shown here is derived from an EMBL/GenBank/DDBJ whole genome shotgun (WGS) entry which is preliminary data.</text>
</comment>
<evidence type="ECO:0000313" key="6">
    <source>
        <dbReference type="Proteomes" id="UP000192578"/>
    </source>
</evidence>
<protein>
    <submittedName>
        <fullName evidence="5">Angio-associated migratory cell protein</fullName>
    </submittedName>
</protein>
<dbReference type="InterPro" id="IPR015943">
    <property type="entry name" value="WD40/YVTN_repeat-like_dom_sf"/>
</dbReference>
<sequence>MSDDPPQEENMEEEGSDSEEGEHLEVIDLDELLGDPDDEEWEEEGEGPAEGDAEPEQDLDAVFPGIAVVQPKVSFCGHQGSVFCVAAGDVEGQSVAVSGGEDDKAFVWNTSDASIRFVCEGHKDSVVHTGVSHDAAYLFSADMAGVIKVWNISNGEEVWSGEAAEPKWVKWHPKAHVLIAATEDGSLYMWQIPQGQCKVYQASGAITAAEFFPDGKRLAFGHGSGTVSILDLKEWKILFNFARKHGQEDEVLCIDIDAQGTLMATGNLSGSVRVLHSLTGKVIKDIDDPAFKNCPEDERAIESVAFSKNHPWLAVAGLNGVFSIYDIPTQTVRHTCSRAGLKGITKMAWLASTDLLMVGHLNGLLSLWDSKTGQLQRIFKCQRDEVLDLVVTLDGGRALAACDNADVYVFDL</sequence>
<feature type="compositionally biased region" description="Acidic residues" evidence="4">
    <location>
        <begin position="1"/>
        <end position="20"/>
    </location>
</feature>
<keyword evidence="6" id="KW-1185">Reference proteome</keyword>
<dbReference type="AlphaFoldDB" id="A0A1W0WDR6"/>
<name>A0A1W0WDR6_HYPEX</name>
<evidence type="ECO:0000313" key="5">
    <source>
        <dbReference type="EMBL" id="OQV13340.1"/>
    </source>
</evidence>
<dbReference type="PROSITE" id="PS50082">
    <property type="entry name" value="WD_REPEATS_2"/>
    <property type="match status" value="2"/>
</dbReference>
<keyword evidence="1 3" id="KW-0853">WD repeat</keyword>
<evidence type="ECO:0000256" key="4">
    <source>
        <dbReference type="SAM" id="MobiDB-lite"/>
    </source>
</evidence>
<dbReference type="CDD" id="cd00200">
    <property type="entry name" value="WD40"/>
    <property type="match status" value="1"/>
</dbReference>
<dbReference type="InterPro" id="IPR001680">
    <property type="entry name" value="WD40_rpt"/>
</dbReference>
<dbReference type="PANTHER" id="PTHR19857">
    <property type="entry name" value="MITOCHONDRIAL DIVISION PROTEIN 1-RELATED"/>
    <property type="match status" value="1"/>
</dbReference>
<dbReference type="Pfam" id="PF00400">
    <property type="entry name" value="WD40"/>
    <property type="match status" value="4"/>
</dbReference>
<reference evidence="6" key="1">
    <citation type="submission" date="2017-01" db="EMBL/GenBank/DDBJ databases">
        <title>Comparative genomics of anhydrobiosis in the tardigrade Hypsibius dujardini.</title>
        <authorList>
            <person name="Yoshida Y."/>
            <person name="Koutsovoulos G."/>
            <person name="Laetsch D."/>
            <person name="Stevens L."/>
            <person name="Kumar S."/>
            <person name="Horikawa D."/>
            <person name="Ishino K."/>
            <person name="Komine S."/>
            <person name="Tomita M."/>
            <person name="Blaxter M."/>
            <person name="Arakawa K."/>
        </authorList>
    </citation>
    <scope>NUCLEOTIDE SEQUENCE [LARGE SCALE GENOMIC DNA]</scope>
    <source>
        <strain evidence="6">Z151</strain>
    </source>
</reference>
<organism evidence="5 6">
    <name type="scientific">Hypsibius exemplaris</name>
    <name type="common">Freshwater tardigrade</name>
    <dbReference type="NCBI Taxonomy" id="2072580"/>
    <lineage>
        <taxon>Eukaryota</taxon>
        <taxon>Metazoa</taxon>
        <taxon>Ecdysozoa</taxon>
        <taxon>Tardigrada</taxon>
        <taxon>Eutardigrada</taxon>
        <taxon>Parachela</taxon>
        <taxon>Hypsibioidea</taxon>
        <taxon>Hypsibiidae</taxon>
        <taxon>Hypsibius</taxon>
    </lineage>
</organism>
<dbReference type="Proteomes" id="UP000192578">
    <property type="component" value="Unassembled WGS sequence"/>
</dbReference>